<protein>
    <submittedName>
        <fullName evidence="2">Uncharacterized protein</fullName>
    </submittedName>
</protein>
<feature type="region of interest" description="Disordered" evidence="1">
    <location>
        <begin position="408"/>
        <end position="504"/>
    </location>
</feature>
<organism evidence="2 3">
    <name type="scientific">Dissophora globulifera</name>
    <dbReference type="NCBI Taxonomy" id="979702"/>
    <lineage>
        <taxon>Eukaryota</taxon>
        <taxon>Fungi</taxon>
        <taxon>Fungi incertae sedis</taxon>
        <taxon>Mucoromycota</taxon>
        <taxon>Mortierellomycotina</taxon>
        <taxon>Mortierellomycetes</taxon>
        <taxon>Mortierellales</taxon>
        <taxon>Mortierellaceae</taxon>
        <taxon>Dissophora</taxon>
    </lineage>
</organism>
<feature type="region of interest" description="Disordered" evidence="1">
    <location>
        <begin position="611"/>
        <end position="643"/>
    </location>
</feature>
<comment type="caution">
    <text evidence="2">The sequence shown here is derived from an EMBL/GenBank/DDBJ whole genome shotgun (WGS) entry which is preliminary data.</text>
</comment>
<accession>A0A9P6RAR6</accession>
<dbReference type="AlphaFoldDB" id="A0A9P6RAR6"/>
<feature type="compositionally biased region" description="Polar residues" evidence="1">
    <location>
        <begin position="467"/>
        <end position="483"/>
    </location>
</feature>
<feature type="region of interest" description="Disordered" evidence="1">
    <location>
        <begin position="276"/>
        <end position="323"/>
    </location>
</feature>
<sequence>MSLHLNEVARDELRSHMIKEIASQLAMSLVFPVVGGLITHRRKHIHSCVEKAAVLVEAHLQDCERSHHEREQALRAATQPDQNQGILGPVFVPGFDVLNNDLPFDTVSSTVTHCYAPAAMEHTLNPDSFFTDMSPEVEALTSREGSLIGEEESTCLEAKSLSRSSEETDRDAVFDQLDDFCSEDDVRRLDGFAALRAQFAAQQLRDALFRQQQAQSFVGYSGVDPEDRPASPPLMPEDIRNLVMETFAGTTYFSAFSSISSLQLPSPIPDLHIESRSSLSSTQDLPVRQPTWRHPETESPPTGFQFSTGQSRHQEQSLYQRYSNSQRALATDSLLSPMSVNFANAGRYNFASSDASPESEKLSVYGYYFDEDAQQLYHERYAEVVTEYGDHPTEVHLADDVFDYHFSEYDGDGSTNDADNESHSSDANEDSSDEEMYWRGLKNGGQGVDEPETEDSGDEEEQDDNDLGNSRGDTGATQVSADQATDDDDNLGRTHFRQASDHGTSNVFSQFPDFVHYRPHAIWTEIAPPIDDVTGKSYCLGASYFPSCRHSRNDELILTRPFLPSAIVVTPPTVSSDDEIEAGLEAISAATFRAGFRKDRAILCATDVLDRPSSSNHDGSSYSDPQEPDNDLSHSDSLASPSQNRILSPLTQSLVITQAALALAQDPVETWHANKENMKRDNEGDIDEPESQESPAVFMFDAVGDLMEGDYDVEAAFRSVTLYQTEPTPVQVKMYEGNQRWIAEQLRQTEAAEEEADVDHATADMQT</sequence>
<evidence type="ECO:0000313" key="2">
    <source>
        <dbReference type="EMBL" id="KAG0316286.1"/>
    </source>
</evidence>
<feature type="compositionally biased region" description="Polar residues" evidence="1">
    <location>
        <begin position="299"/>
        <end position="323"/>
    </location>
</feature>
<dbReference type="Proteomes" id="UP000738325">
    <property type="component" value="Unassembled WGS sequence"/>
</dbReference>
<feature type="compositionally biased region" description="Low complexity" evidence="1">
    <location>
        <begin position="613"/>
        <end position="623"/>
    </location>
</feature>
<proteinExistence type="predicted"/>
<evidence type="ECO:0000256" key="1">
    <source>
        <dbReference type="SAM" id="MobiDB-lite"/>
    </source>
</evidence>
<reference evidence="2" key="1">
    <citation type="journal article" date="2020" name="Fungal Divers.">
        <title>Resolving the Mortierellaceae phylogeny through synthesis of multi-gene phylogenetics and phylogenomics.</title>
        <authorList>
            <person name="Vandepol N."/>
            <person name="Liber J."/>
            <person name="Desiro A."/>
            <person name="Na H."/>
            <person name="Kennedy M."/>
            <person name="Barry K."/>
            <person name="Grigoriev I.V."/>
            <person name="Miller A.N."/>
            <person name="O'Donnell K."/>
            <person name="Stajich J.E."/>
            <person name="Bonito G."/>
        </authorList>
    </citation>
    <scope>NUCLEOTIDE SEQUENCE</scope>
    <source>
        <strain evidence="2">REB-010B</strain>
    </source>
</reference>
<gene>
    <name evidence="2" type="ORF">BGZ99_006964</name>
</gene>
<keyword evidence="3" id="KW-1185">Reference proteome</keyword>
<feature type="region of interest" description="Disordered" evidence="1">
    <location>
        <begin position="748"/>
        <end position="767"/>
    </location>
</feature>
<dbReference type="EMBL" id="JAAAIP010000488">
    <property type="protein sequence ID" value="KAG0316286.1"/>
    <property type="molecule type" value="Genomic_DNA"/>
</dbReference>
<evidence type="ECO:0000313" key="3">
    <source>
        <dbReference type="Proteomes" id="UP000738325"/>
    </source>
</evidence>
<feature type="compositionally biased region" description="Basic and acidic residues" evidence="1">
    <location>
        <begin position="758"/>
        <end position="767"/>
    </location>
</feature>
<feature type="compositionally biased region" description="Acidic residues" evidence="1">
    <location>
        <begin position="449"/>
        <end position="466"/>
    </location>
</feature>
<name>A0A9P6RAR6_9FUNG</name>